<dbReference type="AlphaFoldDB" id="A0A518HAX1"/>
<dbReference type="SUPFAM" id="SSF54523">
    <property type="entry name" value="Pili subunits"/>
    <property type="match status" value="1"/>
</dbReference>
<evidence type="ECO:0000256" key="1">
    <source>
        <dbReference type="SAM" id="Phobius"/>
    </source>
</evidence>
<keyword evidence="1" id="KW-0812">Transmembrane</keyword>
<proteinExistence type="predicted"/>
<name>A0A518HAX1_9BACT</name>
<dbReference type="Pfam" id="PF07596">
    <property type="entry name" value="SBP_bac_10"/>
    <property type="match status" value="1"/>
</dbReference>
<dbReference type="PANTHER" id="PTHR30093">
    <property type="entry name" value="GENERAL SECRETION PATHWAY PROTEIN G"/>
    <property type="match status" value="1"/>
</dbReference>
<dbReference type="Proteomes" id="UP000317835">
    <property type="component" value="Chromosome"/>
</dbReference>
<evidence type="ECO:0000313" key="4">
    <source>
        <dbReference type="Proteomes" id="UP000317835"/>
    </source>
</evidence>
<dbReference type="InterPro" id="IPR027558">
    <property type="entry name" value="Pre_pil_HX9DG_C"/>
</dbReference>
<gene>
    <name evidence="3" type="primary">xcpT_22</name>
    <name evidence="3" type="ORF">ElP_59080</name>
</gene>
<dbReference type="EMBL" id="CP036426">
    <property type="protein sequence ID" value="QDV37961.1"/>
    <property type="molecule type" value="Genomic_DNA"/>
</dbReference>
<dbReference type="Pfam" id="PF07963">
    <property type="entry name" value="N_methyl"/>
    <property type="match status" value="1"/>
</dbReference>
<feature type="transmembrane region" description="Helical" evidence="1">
    <location>
        <begin position="12"/>
        <end position="36"/>
    </location>
</feature>
<keyword evidence="1" id="KW-0472">Membrane</keyword>
<dbReference type="NCBIfam" id="TIGR04294">
    <property type="entry name" value="pre_pil_HX9DG"/>
    <property type="match status" value="1"/>
</dbReference>
<protein>
    <submittedName>
        <fullName evidence="3">Type II secretion system protein G</fullName>
    </submittedName>
</protein>
<dbReference type="Gene3D" id="3.30.700.10">
    <property type="entry name" value="Glycoprotein, Type 4 Pilin"/>
    <property type="match status" value="1"/>
</dbReference>
<dbReference type="OrthoDB" id="236690at2"/>
<evidence type="ECO:0000259" key="2">
    <source>
        <dbReference type="Pfam" id="PF07596"/>
    </source>
</evidence>
<feature type="domain" description="DUF1559" evidence="2">
    <location>
        <begin position="37"/>
        <end position="291"/>
    </location>
</feature>
<dbReference type="PANTHER" id="PTHR30093:SF2">
    <property type="entry name" value="TYPE II SECRETION SYSTEM PROTEIN H"/>
    <property type="match status" value="1"/>
</dbReference>
<dbReference type="KEGG" id="tpla:ElP_59080"/>
<accession>A0A518HAX1</accession>
<reference evidence="3 4" key="1">
    <citation type="submission" date="2019-02" db="EMBL/GenBank/DDBJ databases">
        <title>Deep-cultivation of Planctomycetes and their phenomic and genomic characterization uncovers novel biology.</title>
        <authorList>
            <person name="Wiegand S."/>
            <person name="Jogler M."/>
            <person name="Boedeker C."/>
            <person name="Pinto D."/>
            <person name="Vollmers J."/>
            <person name="Rivas-Marin E."/>
            <person name="Kohn T."/>
            <person name="Peeters S.H."/>
            <person name="Heuer A."/>
            <person name="Rast P."/>
            <person name="Oberbeckmann S."/>
            <person name="Bunk B."/>
            <person name="Jeske O."/>
            <person name="Meyerdierks A."/>
            <person name="Storesund J.E."/>
            <person name="Kallscheuer N."/>
            <person name="Luecker S."/>
            <person name="Lage O.M."/>
            <person name="Pohl T."/>
            <person name="Merkel B.J."/>
            <person name="Hornburger P."/>
            <person name="Mueller R.-W."/>
            <person name="Bruemmer F."/>
            <person name="Labrenz M."/>
            <person name="Spormann A.M."/>
            <person name="Op den Camp H."/>
            <person name="Overmann J."/>
            <person name="Amann R."/>
            <person name="Jetten M.S.M."/>
            <person name="Mascher T."/>
            <person name="Medema M.H."/>
            <person name="Devos D.P."/>
            <person name="Kaster A.-K."/>
            <person name="Ovreas L."/>
            <person name="Rohde M."/>
            <person name="Galperin M.Y."/>
            <person name="Jogler C."/>
        </authorList>
    </citation>
    <scope>NUCLEOTIDE SEQUENCE [LARGE SCALE GENOMIC DNA]</scope>
    <source>
        <strain evidence="3 4">ElP</strain>
    </source>
</reference>
<keyword evidence="1" id="KW-1133">Transmembrane helix</keyword>
<dbReference type="RefSeq" id="WP_145279064.1">
    <property type="nucleotide sequence ID" value="NZ_CP036426.1"/>
</dbReference>
<dbReference type="NCBIfam" id="TIGR02532">
    <property type="entry name" value="IV_pilin_GFxxxE"/>
    <property type="match status" value="1"/>
</dbReference>
<sequence length="310" mass="33181">MAMLERLPRKGLTLVELLVVVSIISILIALVIPAVIAARGMARKATCSSNMRQIGIALGGYESNYNIFPAGQNGKGYSFLVSILPYIEMKQIYSSINFELGSYENAHQTVRAVSIGIFGCPSDSERAPNYTSYAGSEGDGNARKMNGIFLQGYPYPLQVGYATIKDGSSNTASMSEWVVGVINENRKLADIHSYDGSRSDPTPLEQFEQDCISIGGGMKATTNGQQKGCAWTDGVSPSTTYQHVLGPNKPSCINSIGSDYPMAITVGSYHPGGINLLLADGHVSFIKDSINLSVWRAKGTRDGGEVMGAE</sequence>
<keyword evidence="4" id="KW-1185">Reference proteome</keyword>
<evidence type="ECO:0000313" key="3">
    <source>
        <dbReference type="EMBL" id="QDV37961.1"/>
    </source>
</evidence>
<organism evidence="3 4">
    <name type="scientific">Tautonia plasticadhaerens</name>
    <dbReference type="NCBI Taxonomy" id="2527974"/>
    <lineage>
        <taxon>Bacteria</taxon>
        <taxon>Pseudomonadati</taxon>
        <taxon>Planctomycetota</taxon>
        <taxon>Planctomycetia</taxon>
        <taxon>Isosphaerales</taxon>
        <taxon>Isosphaeraceae</taxon>
        <taxon>Tautonia</taxon>
    </lineage>
</organism>
<dbReference type="InterPro" id="IPR045584">
    <property type="entry name" value="Pilin-like"/>
</dbReference>
<dbReference type="PROSITE" id="PS00409">
    <property type="entry name" value="PROKAR_NTER_METHYL"/>
    <property type="match status" value="1"/>
</dbReference>
<dbReference type="InterPro" id="IPR012902">
    <property type="entry name" value="N_methyl_site"/>
</dbReference>
<dbReference type="InterPro" id="IPR011453">
    <property type="entry name" value="DUF1559"/>
</dbReference>